<comment type="caution">
    <text evidence="1">The sequence shown here is derived from an EMBL/GenBank/DDBJ whole genome shotgun (WGS) entry which is preliminary data.</text>
</comment>
<name>A0ABU0CW38_9BACI</name>
<organism evidence="1 2">
    <name type="scientific">Caldalkalibacillus uzonensis</name>
    <dbReference type="NCBI Taxonomy" id="353224"/>
    <lineage>
        <taxon>Bacteria</taxon>
        <taxon>Bacillati</taxon>
        <taxon>Bacillota</taxon>
        <taxon>Bacilli</taxon>
        <taxon>Bacillales</taxon>
        <taxon>Bacillaceae</taxon>
        <taxon>Caldalkalibacillus</taxon>
    </lineage>
</organism>
<gene>
    <name evidence="1" type="ORF">J2S00_003132</name>
</gene>
<evidence type="ECO:0000313" key="1">
    <source>
        <dbReference type="EMBL" id="MDQ0340323.1"/>
    </source>
</evidence>
<dbReference type="Proteomes" id="UP001232445">
    <property type="component" value="Unassembled WGS sequence"/>
</dbReference>
<protein>
    <submittedName>
        <fullName evidence="1">Uncharacterized protein</fullName>
    </submittedName>
</protein>
<sequence length="133" mass="15588">MKIYHCSGFECEKALPTTMEDQFNESEVVYDHLGEKRTLTVTYVRYFDTYVQENNIYDAGQTGVPFYHLVALLVLMKHHGFVDARRLYYNDTKKFLKAFNQEDIEQALSIYRSLQQPEQPAAAKENRSEQTMS</sequence>
<evidence type="ECO:0000313" key="2">
    <source>
        <dbReference type="Proteomes" id="UP001232445"/>
    </source>
</evidence>
<proteinExistence type="predicted"/>
<keyword evidence="2" id="KW-1185">Reference proteome</keyword>
<dbReference type="EMBL" id="JAUSUQ010000013">
    <property type="protein sequence ID" value="MDQ0340323.1"/>
    <property type="molecule type" value="Genomic_DNA"/>
</dbReference>
<reference evidence="1 2" key="1">
    <citation type="submission" date="2023-07" db="EMBL/GenBank/DDBJ databases">
        <title>Genomic Encyclopedia of Type Strains, Phase IV (KMG-IV): sequencing the most valuable type-strain genomes for metagenomic binning, comparative biology and taxonomic classification.</title>
        <authorList>
            <person name="Goeker M."/>
        </authorList>
    </citation>
    <scope>NUCLEOTIDE SEQUENCE [LARGE SCALE GENOMIC DNA]</scope>
    <source>
        <strain evidence="1 2">DSM 17740</strain>
    </source>
</reference>
<accession>A0ABU0CW38</accession>
<dbReference type="RefSeq" id="WP_307341753.1">
    <property type="nucleotide sequence ID" value="NZ_JAUSUQ010000013.1"/>
</dbReference>